<dbReference type="OMA" id="ADDCPCY"/>
<feature type="domain" description="Phosphatidic acid phosphatase type 2/haloperoxidase" evidence="9">
    <location>
        <begin position="114"/>
        <end position="233"/>
    </location>
</feature>
<evidence type="ECO:0000256" key="6">
    <source>
        <dbReference type="ARBA" id="ARBA00023136"/>
    </source>
</evidence>
<dbReference type="STRING" id="214684.Q5KF67"/>
<proteinExistence type="inferred from homology"/>
<dbReference type="Proteomes" id="UP000002149">
    <property type="component" value="Chromosome 6"/>
</dbReference>
<evidence type="ECO:0000256" key="2">
    <source>
        <dbReference type="ARBA" id="ARBA00022692"/>
    </source>
</evidence>
<evidence type="ECO:0000256" key="4">
    <source>
        <dbReference type="ARBA" id="ARBA00022824"/>
    </source>
</evidence>
<feature type="transmembrane region" description="Helical" evidence="8">
    <location>
        <begin position="215"/>
        <end position="235"/>
    </location>
</feature>
<dbReference type="eggNOG" id="KOG2822">
    <property type="taxonomic scope" value="Eukaryota"/>
</dbReference>
<evidence type="ECO:0000313" key="10">
    <source>
        <dbReference type="EMBL" id="AAW44059.1"/>
    </source>
</evidence>
<protein>
    <recommendedName>
        <fullName evidence="9">Phosphatidic acid phosphatase type 2/haloperoxidase domain-containing protein</fullName>
    </recommendedName>
</protein>
<keyword evidence="4" id="KW-0256">Endoplasmic reticulum</keyword>
<keyword evidence="2 8" id="KW-0812">Transmembrane</keyword>
<dbReference type="SUPFAM" id="SSF48317">
    <property type="entry name" value="Acid phosphatase/Vanadium-dependent haloperoxidase"/>
    <property type="match status" value="1"/>
</dbReference>
<dbReference type="VEuPathDB" id="FungiDB:CNF02820"/>
<accession>Q5KF67</accession>
<feature type="transmembrane region" description="Helical" evidence="8">
    <location>
        <begin position="476"/>
        <end position="494"/>
    </location>
</feature>
<dbReference type="AlphaFoldDB" id="Q5KF67"/>
<evidence type="ECO:0000256" key="3">
    <source>
        <dbReference type="ARBA" id="ARBA00022801"/>
    </source>
</evidence>
<dbReference type="InterPro" id="IPR000326">
    <property type="entry name" value="PAP2/HPO"/>
</dbReference>
<keyword evidence="5 8" id="KW-1133">Transmembrane helix</keyword>
<keyword evidence="3" id="KW-0378">Hydrolase</keyword>
<sequence length="503" mass="56185">MRSSPVIEISPASSGTAIFQHNPKGDATLRREWEPGCQPDELYDAFLPAWRASLRRLLVRRLRNESTQMADWQKRVRSEARDKYFYWTAVFGTHTFFMMFLPILFFFGHPLEGRGLLHVVGLGIYISSFAKDLVCTPRPYSPPVIRLSMSTHHHEYGFPSSHSTNSVSIALYLGQWIFKLQDRLGWPTVLLSWLMLAVYMTSVIGGRVYTGMHSIADIVGGSIMGVACWLFWIAIGDRNEAWVNSGSWTVPAIIAPLAFTLIHRHPEPFEACPCFEDAIAVLAVMLGSTLGQWFTVAIWPSIKVQNPTAFYSYNLATIILSIMFRLVFGLGTLFAWRLLAKYTLRQVLPPVFRSCSLLLHSSLPARRFYISTAEHNKEPSQLALRAVPSLLDLQTGEDTGTLPAPSCPSPLLASHALSSRNDITIGPPSNPREGLIKRKKSSCEGGAEWRTATPREEQAQMSVSALTYDIEVATKVGVYSGIGFIATILVPYWFELIENIVLG</sequence>
<dbReference type="GO" id="GO:0005789">
    <property type="term" value="C:endoplasmic reticulum membrane"/>
    <property type="evidence" value="ECO:0000318"/>
    <property type="project" value="GO_Central"/>
</dbReference>
<comment type="subcellular location">
    <subcellularLocation>
        <location evidence="1">Endoplasmic reticulum membrane</location>
        <topology evidence="1">Multi-pass membrane protein</topology>
    </subcellularLocation>
</comment>
<dbReference type="GeneID" id="3258195"/>
<dbReference type="PANTHER" id="PTHR14969">
    <property type="entry name" value="SPHINGOSINE-1-PHOSPHATE PHOSPHOHYDROLASE"/>
    <property type="match status" value="1"/>
</dbReference>
<feature type="transmembrane region" description="Helical" evidence="8">
    <location>
        <begin position="84"/>
        <end position="109"/>
    </location>
</feature>
<evidence type="ECO:0000256" key="5">
    <source>
        <dbReference type="ARBA" id="ARBA00022989"/>
    </source>
</evidence>
<dbReference type="OrthoDB" id="301434at2759"/>
<name>Q5KF67_CRYD1</name>
<feature type="transmembrane region" description="Helical" evidence="8">
    <location>
        <begin position="274"/>
        <end position="299"/>
    </location>
</feature>
<feature type="transmembrane region" description="Helical" evidence="8">
    <location>
        <begin position="311"/>
        <end position="336"/>
    </location>
</feature>
<feature type="transmembrane region" description="Helical" evidence="8">
    <location>
        <begin position="241"/>
        <end position="262"/>
    </location>
</feature>
<dbReference type="InParanoid" id="Q5KF67"/>
<feature type="transmembrane region" description="Helical" evidence="8">
    <location>
        <begin position="184"/>
        <end position="203"/>
    </location>
</feature>
<accession>Q55R00</accession>
<dbReference type="GO" id="GO:0042392">
    <property type="term" value="F:sphingosine-1-phosphate phosphatase activity"/>
    <property type="evidence" value="ECO:0000318"/>
    <property type="project" value="GO_Central"/>
</dbReference>
<dbReference type="CDD" id="cd03388">
    <property type="entry name" value="PAP2_SPPase1"/>
    <property type="match status" value="1"/>
</dbReference>
<dbReference type="RefSeq" id="XP_571366.1">
    <property type="nucleotide sequence ID" value="XM_571366.2"/>
</dbReference>
<organism evidence="10 11">
    <name type="scientific">Cryptococcus deneoformans (strain JEC21 / ATCC MYA-565)</name>
    <name type="common">Cryptococcus neoformans var. neoformans serotype D</name>
    <dbReference type="NCBI Taxonomy" id="214684"/>
    <lineage>
        <taxon>Eukaryota</taxon>
        <taxon>Fungi</taxon>
        <taxon>Dikarya</taxon>
        <taxon>Basidiomycota</taxon>
        <taxon>Agaricomycotina</taxon>
        <taxon>Tremellomycetes</taxon>
        <taxon>Tremellales</taxon>
        <taxon>Cryptococcaceae</taxon>
        <taxon>Cryptococcus</taxon>
        <taxon>Cryptococcus neoformans species complex</taxon>
    </lineage>
</organism>
<evidence type="ECO:0000256" key="1">
    <source>
        <dbReference type="ARBA" id="ARBA00004477"/>
    </source>
</evidence>
<dbReference type="Gene3D" id="1.20.144.10">
    <property type="entry name" value="Phosphatidic acid phosphatase type 2/haloperoxidase"/>
    <property type="match status" value="1"/>
</dbReference>
<keyword evidence="6 8" id="KW-0472">Membrane</keyword>
<dbReference type="InterPro" id="IPR036938">
    <property type="entry name" value="PAP2/HPO_sf"/>
</dbReference>
<evidence type="ECO:0000259" key="9">
    <source>
        <dbReference type="SMART" id="SM00014"/>
    </source>
</evidence>
<evidence type="ECO:0000256" key="8">
    <source>
        <dbReference type="SAM" id="Phobius"/>
    </source>
</evidence>
<dbReference type="Pfam" id="PF01569">
    <property type="entry name" value="PAP2"/>
    <property type="match status" value="1"/>
</dbReference>
<dbReference type="HOGENOM" id="CLU_019266_0_0_1"/>
<evidence type="ECO:0000256" key="7">
    <source>
        <dbReference type="ARBA" id="ARBA00038324"/>
    </source>
</evidence>
<comment type="similarity">
    <text evidence="7">Belongs to the type 2 lipid phosphate phosphatase family.</text>
</comment>
<dbReference type="EMBL" id="AE017346">
    <property type="protein sequence ID" value="AAW44059.1"/>
    <property type="molecule type" value="Genomic_DNA"/>
</dbReference>
<reference evidence="10 11" key="1">
    <citation type="journal article" date="2005" name="Science">
        <title>The genome of the basidiomycetous yeast and human pathogen Cryptococcus neoformans.</title>
        <authorList>
            <person name="Loftus B.J."/>
            <person name="Fung E."/>
            <person name="Roncaglia P."/>
            <person name="Rowley D."/>
            <person name="Amedeo P."/>
            <person name="Bruno D."/>
            <person name="Vamathevan J."/>
            <person name="Miranda M."/>
            <person name="Anderson I.J."/>
            <person name="Fraser J.A."/>
            <person name="Allen J.E."/>
            <person name="Bosdet I.E."/>
            <person name="Brent M.R."/>
            <person name="Chiu R."/>
            <person name="Doering T.L."/>
            <person name="Donlin M.J."/>
            <person name="D'Souza C.A."/>
            <person name="Fox D.S."/>
            <person name="Grinberg V."/>
            <person name="Fu J."/>
            <person name="Fukushima M."/>
            <person name="Haas B.J."/>
            <person name="Huang J.C."/>
            <person name="Janbon G."/>
            <person name="Jones S.J."/>
            <person name="Koo H.L."/>
            <person name="Krzywinski M.I."/>
            <person name="Kwon-Chung J.K."/>
            <person name="Lengeler K.B."/>
            <person name="Maiti R."/>
            <person name="Marra M.A."/>
            <person name="Marra R.E."/>
            <person name="Mathewson C.A."/>
            <person name="Mitchell T.G."/>
            <person name="Pertea M."/>
            <person name="Riggs F.R."/>
            <person name="Salzberg S.L."/>
            <person name="Schein J.E."/>
            <person name="Shvartsbeyn A."/>
            <person name="Shin H."/>
            <person name="Shumway M."/>
            <person name="Specht C.A."/>
            <person name="Suh B.B."/>
            <person name="Tenney A."/>
            <person name="Utterback T.R."/>
            <person name="Wickes B.L."/>
            <person name="Wortman J.R."/>
            <person name="Wye N.H."/>
            <person name="Kronstad J.W."/>
            <person name="Lodge J.K."/>
            <person name="Heitman J."/>
            <person name="Davis R.W."/>
            <person name="Fraser C.M."/>
            <person name="Hyman R.W."/>
        </authorList>
    </citation>
    <scope>NUCLEOTIDE SEQUENCE [LARGE SCALE GENOMIC DNA]</scope>
    <source>
        <strain evidence="11">JEC21 / ATCC MYA-565</strain>
    </source>
</reference>
<dbReference type="PaxDb" id="214684-Q5KF67"/>
<dbReference type="KEGG" id="cne:CNF02820"/>
<dbReference type="GO" id="GO:0046839">
    <property type="term" value="P:phospholipid dephosphorylation"/>
    <property type="evidence" value="ECO:0000318"/>
    <property type="project" value="GO_Central"/>
</dbReference>
<evidence type="ECO:0000313" key="11">
    <source>
        <dbReference type="Proteomes" id="UP000002149"/>
    </source>
</evidence>
<keyword evidence="11" id="KW-1185">Reference proteome</keyword>
<dbReference type="FunCoup" id="Q5KF67">
    <property type="interactions" value="279"/>
</dbReference>
<dbReference type="SMART" id="SM00014">
    <property type="entry name" value="acidPPc"/>
    <property type="match status" value="1"/>
</dbReference>
<gene>
    <name evidence="10" type="ordered locus">CNF02820</name>
</gene>
<dbReference type="PANTHER" id="PTHR14969:SF28">
    <property type="entry name" value="DIHYDROSPHINGOSINE 1-PHOSPHATE PHOSPHATASE LCB3-RELATED"/>
    <property type="match status" value="1"/>
</dbReference>